<feature type="region of interest" description="Disordered" evidence="1">
    <location>
        <begin position="195"/>
        <end position="238"/>
    </location>
</feature>
<dbReference type="Proteomes" id="UP000799757">
    <property type="component" value="Unassembled WGS sequence"/>
</dbReference>
<dbReference type="EMBL" id="MU001745">
    <property type="protein sequence ID" value="KAF2800578.1"/>
    <property type="molecule type" value="Genomic_DNA"/>
</dbReference>
<sequence>MRAEYRYDSGTGRRVPHGAFAGAGGLVVGARELRWWPNIARLGTKAALAFRVLFSTARQKRRSSLTGRARNGTLAVAHADAGRRMLQQACVSEALLRRAPLRDSLVVSSDKLNGVSAEGGGRALRGAAGRKEVAAIDHGRGRSGLVWGCRAVQCGAVVVPSQRPVLAERERERGAAGVRAWAWAWACGGSGRGDSLQFEPGKQRTSGGFGAEGLADSRQQTADSRQRPDRSSRRARGCGGCAGGMAGFVGQARPGVAGRAWRWTLQQAWSRGPAASFCGAGPCVSRWGHRHTLFAAVPKPQPSLIRLCTSVNTLASLFCATSTPAVESAAALLLHPARPVCACAALSLPHHRGAIALYQITRPSTPNQLCAGARRRLVVVARARGPPTPQAKRCRAASETARTSNR</sequence>
<gene>
    <name evidence="2" type="ORF">K505DRAFT_331556</name>
</gene>
<accession>A0A6A6XWE1</accession>
<keyword evidence="3" id="KW-1185">Reference proteome</keyword>
<protein>
    <submittedName>
        <fullName evidence="2">Uncharacterized protein</fullName>
    </submittedName>
</protein>
<evidence type="ECO:0000256" key="1">
    <source>
        <dbReference type="SAM" id="MobiDB-lite"/>
    </source>
</evidence>
<evidence type="ECO:0000313" key="2">
    <source>
        <dbReference type="EMBL" id="KAF2800578.1"/>
    </source>
</evidence>
<organism evidence="2 3">
    <name type="scientific">Melanomma pulvis-pyrius CBS 109.77</name>
    <dbReference type="NCBI Taxonomy" id="1314802"/>
    <lineage>
        <taxon>Eukaryota</taxon>
        <taxon>Fungi</taxon>
        <taxon>Dikarya</taxon>
        <taxon>Ascomycota</taxon>
        <taxon>Pezizomycotina</taxon>
        <taxon>Dothideomycetes</taxon>
        <taxon>Pleosporomycetidae</taxon>
        <taxon>Pleosporales</taxon>
        <taxon>Melanommataceae</taxon>
        <taxon>Melanomma</taxon>
    </lineage>
</organism>
<reference evidence="2" key="1">
    <citation type="journal article" date="2020" name="Stud. Mycol.">
        <title>101 Dothideomycetes genomes: a test case for predicting lifestyles and emergence of pathogens.</title>
        <authorList>
            <person name="Haridas S."/>
            <person name="Albert R."/>
            <person name="Binder M."/>
            <person name="Bloem J."/>
            <person name="Labutti K."/>
            <person name="Salamov A."/>
            <person name="Andreopoulos B."/>
            <person name="Baker S."/>
            <person name="Barry K."/>
            <person name="Bills G."/>
            <person name="Bluhm B."/>
            <person name="Cannon C."/>
            <person name="Castanera R."/>
            <person name="Culley D."/>
            <person name="Daum C."/>
            <person name="Ezra D."/>
            <person name="Gonzalez J."/>
            <person name="Henrissat B."/>
            <person name="Kuo A."/>
            <person name="Liang C."/>
            <person name="Lipzen A."/>
            <person name="Lutzoni F."/>
            <person name="Magnuson J."/>
            <person name="Mondo S."/>
            <person name="Nolan M."/>
            <person name="Ohm R."/>
            <person name="Pangilinan J."/>
            <person name="Park H.-J."/>
            <person name="Ramirez L."/>
            <person name="Alfaro M."/>
            <person name="Sun H."/>
            <person name="Tritt A."/>
            <person name="Yoshinaga Y."/>
            <person name="Zwiers L.-H."/>
            <person name="Turgeon B."/>
            <person name="Goodwin S."/>
            <person name="Spatafora J."/>
            <person name="Crous P."/>
            <person name="Grigoriev I."/>
        </authorList>
    </citation>
    <scope>NUCLEOTIDE SEQUENCE</scope>
    <source>
        <strain evidence="2">CBS 109.77</strain>
    </source>
</reference>
<name>A0A6A6XWE1_9PLEO</name>
<dbReference type="AlphaFoldDB" id="A0A6A6XWE1"/>
<feature type="region of interest" description="Disordered" evidence="1">
    <location>
        <begin position="386"/>
        <end position="406"/>
    </location>
</feature>
<proteinExistence type="predicted"/>
<evidence type="ECO:0000313" key="3">
    <source>
        <dbReference type="Proteomes" id="UP000799757"/>
    </source>
</evidence>